<name>A0ABR4ESS9_9PEZI</name>
<dbReference type="EMBL" id="JBAWTH010000030">
    <property type="protein sequence ID" value="KAL2285497.1"/>
    <property type="molecule type" value="Genomic_DNA"/>
</dbReference>
<reference evidence="2 3" key="1">
    <citation type="submission" date="2024-03" db="EMBL/GenBank/DDBJ databases">
        <title>A high-quality draft genome sequence of Diaporthe vaccinii, a causative agent of upright dieback and viscid rot disease in cranberry plants.</title>
        <authorList>
            <person name="Sarrasin M."/>
            <person name="Lang B.F."/>
            <person name="Burger G."/>
        </authorList>
    </citation>
    <scope>NUCLEOTIDE SEQUENCE [LARGE SCALE GENOMIC DNA]</scope>
    <source>
        <strain evidence="2 3">IS7</strain>
    </source>
</reference>
<sequence length="115" mass="12555">MRDKDTPELSLKNKTGRISLSHRKEITPEDTAHGSRPPYFLKTPKTLAFNLSARPLCVASSPSSLWARWTLPSPPLPVWWSWLSVEGRTAASGTTSLSVRGAAALVSEMLAAPEK</sequence>
<evidence type="ECO:0000256" key="1">
    <source>
        <dbReference type="SAM" id="MobiDB-lite"/>
    </source>
</evidence>
<comment type="caution">
    <text evidence="2">The sequence shown here is derived from an EMBL/GenBank/DDBJ whole genome shotgun (WGS) entry which is preliminary data.</text>
</comment>
<dbReference type="Proteomes" id="UP001600888">
    <property type="component" value="Unassembled WGS sequence"/>
</dbReference>
<accession>A0ABR4ESS9</accession>
<organism evidence="2 3">
    <name type="scientific">Diaporthe vaccinii</name>
    <dbReference type="NCBI Taxonomy" id="105482"/>
    <lineage>
        <taxon>Eukaryota</taxon>
        <taxon>Fungi</taxon>
        <taxon>Dikarya</taxon>
        <taxon>Ascomycota</taxon>
        <taxon>Pezizomycotina</taxon>
        <taxon>Sordariomycetes</taxon>
        <taxon>Sordariomycetidae</taxon>
        <taxon>Diaporthales</taxon>
        <taxon>Diaporthaceae</taxon>
        <taxon>Diaporthe</taxon>
        <taxon>Diaporthe eres species complex</taxon>
    </lineage>
</organism>
<evidence type="ECO:0000313" key="2">
    <source>
        <dbReference type="EMBL" id="KAL2285497.1"/>
    </source>
</evidence>
<feature type="compositionally biased region" description="Basic and acidic residues" evidence="1">
    <location>
        <begin position="22"/>
        <end position="33"/>
    </location>
</feature>
<proteinExistence type="predicted"/>
<keyword evidence="3" id="KW-1185">Reference proteome</keyword>
<evidence type="ECO:0000313" key="3">
    <source>
        <dbReference type="Proteomes" id="UP001600888"/>
    </source>
</evidence>
<gene>
    <name evidence="2" type="ORF">FJTKL_08156</name>
</gene>
<feature type="region of interest" description="Disordered" evidence="1">
    <location>
        <begin position="1"/>
        <end position="37"/>
    </location>
</feature>
<protein>
    <submittedName>
        <fullName evidence="2">Uncharacterized protein</fullName>
    </submittedName>
</protein>